<evidence type="ECO:0000313" key="1">
    <source>
        <dbReference type="EMBL" id="CDR94655.1"/>
    </source>
</evidence>
<name>A0A061DA87_BABBI</name>
<proteinExistence type="predicted"/>
<dbReference type="AlphaFoldDB" id="A0A061DA87"/>
<dbReference type="VEuPathDB" id="PiroplasmaDB:BBBOND_0109530"/>
<evidence type="ECO:0000313" key="2">
    <source>
        <dbReference type="Proteomes" id="UP000033188"/>
    </source>
</evidence>
<dbReference type="GeneID" id="24563196"/>
<gene>
    <name evidence="1" type="ORF">BBBOND_0109530</name>
</gene>
<keyword evidence="2" id="KW-1185">Reference proteome</keyword>
<organism evidence="1 2">
    <name type="scientific">Babesia bigemina</name>
    <dbReference type="NCBI Taxonomy" id="5866"/>
    <lineage>
        <taxon>Eukaryota</taxon>
        <taxon>Sar</taxon>
        <taxon>Alveolata</taxon>
        <taxon>Apicomplexa</taxon>
        <taxon>Aconoidasida</taxon>
        <taxon>Piroplasmida</taxon>
        <taxon>Babesiidae</taxon>
        <taxon>Babesia</taxon>
    </lineage>
</organism>
<protein>
    <submittedName>
        <fullName evidence="1">Uncharacterized protein</fullName>
    </submittedName>
</protein>
<sequence>MCMLSLFDNLKHADDKLIIYASPNSATAIERLLCERVLSNANVHAEALNLNSRIITIQCKSVTAQFLSAESTKRESVAFIKSVLDRPSLHAHLSQALIEVLKQSF</sequence>
<dbReference type="EMBL" id="LK391707">
    <property type="protein sequence ID" value="CDR94655.1"/>
    <property type="molecule type" value="Genomic_DNA"/>
</dbReference>
<accession>A0A061DA87</accession>
<dbReference type="RefSeq" id="XP_012766841.1">
    <property type="nucleotide sequence ID" value="XM_012911387.1"/>
</dbReference>
<reference evidence="2" key="1">
    <citation type="journal article" date="2014" name="Nucleic Acids Res.">
        <title>The evolutionary dynamics of variant antigen genes in Babesia reveal a history of genomic innovation underlying host-parasite interaction.</title>
        <authorList>
            <person name="Jackson A.P."/>
            <person name="Otto T.D."/>
            <person name="Darby A."/>
            <person name="Ramaprasad A."/>
            <person name="Xia D."/>
            <person name="Echaide I.E."/>
            <person name="Farber M."/>
            <person name="Gahlot S."/>
            <person name="Gamble J."/>
            <person name="Gupta D."/>
            <person name="Gupta Y."/>
            <person name="Jackson L."/>
            <person name="Malandrin L."/>
            <person name="Malas T.B."/>
            <person name="Moussa E."/>
            <person name="Nair M."/>
            <person name="Reid A.J."/>
            <person name="Sanders M."/>
            <person name="Sharma J."/>
            <person name="Tracey A."/>
            <person name="Quail M.A."/>
            <person name="Weir W."/>
            <person name="Wastling J.M."/>
            <person name="Hall N."/>
            <person name="Willadsen P."/>
            <person name="Lingelbach K."/>
            <person name="Shiels B."/>
            <person name="Tait A."/>
            <person name="Berriman M."/>
            <person name="Allred D.R."/>
            <person name="Pain A."/>
        </authorList>
    </citation>
    <scope>NUCLEOTIDE SEQUENCE [LARGE SCALE GENOMIC DNA]</scope>
    <source>
        <strain evidence="2">Bond</strain>
    </source>
</reference>
<dbReference type="Proteomes" id="UP000033188">
    <property type="component" value="Chromosome 1"/>
</dbReference>
<dbReference type="OrthoDB" id="366245at2759"/>
<dbReference type="KEGG" id="bbig:BBBOND_0109530"/>